<gene>
    <name evidence="2" type="ORF">J108_13065</name>
</gene>
<dbReference type="Gene3D" id="3.10.620.30">
    <property type="match status" value="1"/>
</dbReference>
<protein>
    <recommendedName>
        <fullName evidence="1">Transglutaminase-like domain-containing protein</fullName>
    </recommendedName>
</protein>
<feature type="domain" description="Transglutaminase-like" evidence="1">
    <location>
        <begin position="192"/>
        <end position="262"/>
    </location>
</feature>
<dbReference type="SUPFAM" id="SSF54001">
    <property type="entry name" value="Cysteine proteinases"/>
    <property type="match status" value="1"/>
</dbReference>
<dbReference type="SMART" id="SM00460">
    <property type="entry name" value="TGc"/>
    <property type="match status" value="1"/>
</dbReference>
<dbReference type="AlphaFoldDB" id="A0A829HW97"/>
<dbReference type="InterPro" id="IPR002931">
    <property type="entry name" value="Transglutaminase-like"/>
</dbReference>
<proteinExistence type="predicted"/>
<dbReference type="Pfam" id="PF08379">
    <property type="entry name" value="Bact_transglu_N"/>
    <property type="match status" value="1"/>
</dbReference>
<dbReference type="Pfam" id="PF01841">
    <property type="entry name" value="Transglut_core"/>
    <property type="match status" value="1"/>
</dbReference>
<dbReference type="InterPro" id="IPR038765">
    <property type="entry name" value="Papain-like_cys_pep_sf"/>
</dbReference>
<name>A0A829HW97_9MYCO</name>
<dbReference type="Proteomes" id="UP000014969">
    <property type="component" value="Unassembled WGS sequence"/>
</dbReference>
<accession>A0A829HW97</accession>
<organism evidence="2 3">
    <name type="scientific">Mycobacteroides abscessus subsp. bolletii CRM-0020</name>
    <dbReference type="NCBI Taxonomy" id="1306401"/>
    <lineage>
        <taxon>Bacteria</taxon>
        <taxon>Bacillati</taxon>
        <taxon>Actinomycetota</taxon>
        <taxon>Actinomycetes</taxon>
        <taxon>Mycobacteriales</taxon>
        <taxon>Mycobacteriaceae</taxon>
        <taxon>Mycobacteroides</taxon>
        <taxon>Mycobacteroides abscessus</taxon>
    </lineage>
</organism>
<dbReference type="InterPro" id="IPR013589">
    <property type="entry name" value="Bac_transglu_N"/>
</dbReference>
<dbReference type="EMBL" id="ATFQ01000022">
    <property type="protein sequence ID" value="EPQ22893.1"/>
    <property type="molecule type" value="Genomic_DNA"/>
</dbReference>
<reference evidence="2 3" key="1">
    <citation type="journal article" date="2013" name="Genome Announc.">
        <title>Genome Sequence of an Epidemic Isolate of Mycobacterium abscessus subsp. bolletii from Rio de Janeiro, Brazil.</title>
        <authorList>
            <person name="Davidson R.M."/>
            <person name="Reynolds P.R."/>
            <person name="Farias-Hesson E."/>
            <person name="Duarte R.S."/>
            <person name="Jackson M."/>
            <person name="Strong M."/>
        </authorList>
    </citation>
    <scope>NUCLEOTIDE SEQUENCE [LARGE SCALE GENOMIC DNA]</scope>
    <source>
        <strain evidence="2 3">CRM-0020</strain>
    </source>
</reference>
<sequence length="314" mass="34253">MGSGYQAEAAMTNGLSSIRYQVTHRTLYRYSDDVTSSYGRGYLTPRDTDWQHCESSELIVEPEPSDRSTGRDLYGNLSSYFHVTTPHRELSVTARSIVDVENLAPSGAGWEQPWELARPAYQDSTGAGALATEFVLDLVPPEITDDVRDYAAVSFTPGRPLGEAVVDLMGRIYRDFEYRSGSTTISTKVSEVLAAREGVCQDFARIAATALRTQGLAARYVSGYLATNPPPGQPRLVGSDATHAWAAVWVPPDGWVAFDPTNDTIADQRYVTVAWGRDYADVPPLRGIIYTDSDSSSIEVSVDVAPCEESPAHA</sequence>
<evidence type="ECO:0000259" key="1">
    <source>
        <dbReference type="SMART" id="SM00460"/>
    </source>
</evidence>
<dbReference type="PANTHER" id="PTHR33490">
    <property type="entry name" value="BLR5614 PROTEIN-RELATED"/>
    <property type="match status" value="1"/>
</dbReference>
<evidence type="ECO:0000313" key="2">
    <source>
        <dbReference type="EMBL" id="EPQ22893.1"/>
    </source>
</evidence>
<dbReference type="PANTHER" id="PTHR33490:SF7">
    <property type="entry name" value="BLR2979 PROTEIN"/>
    <property type="match status" value="1"/>
</dbReference>
<evidence type="ECO:0000313" key="3">
    <source>
        <dbReference type="Proteomes" id="UP000014969"/>
    </source>
</evidence>
<comment type="caution">
    <text evidence="2">The sequence shown here is derived from an EMBL/GenBank/DDBJ whole genome shotgun (WGS) entry which is preliminary data.</text>
</comment>